<sequence>MIKVTTLDRREIILNAELIERLESVPETVITLTSGKKVLVTQTVDEIIARVIAYRRQILQQASSQDEVK</sequence>
<dbReference type="InterPro" id="IPR009384">
    <property type="entry name" value="SwrD-like"/>
</dbReference>
<proteinExistence type="predicted"/>
<reference evidence="1 2" key="1">
    <citation type="submission" date="2016-02" db="EMBL/GenBank/DDBJ databases">
        <title>Genome sequence of Moorella mulderi DSM 14980.</title>
        <authorList>
            <person name="Poehlein A."/>
            <person name="Daniel R."/>
        </authorList>
    </citation>
    <scope>NUCLEOTIDE SEQUENCE [LARGE SCALE GENOMIC DNA]</scope>
    <source>
        <strain evidence="1 2">DSM 14980</strain>
    </source>
</reference>
<dbReference type="OrthoDB" id="9799862at2"/>
<protein>
    <submittedName>
        <fullName evidence="1">Flagellar protein (FlbD)</fullName>
    </submittedName>
</protein>
<dbReference type="Proteomes" id="UP000075670">
    <property type="component" value="Unassembled WGS sequence"/>
</dbReference>
<accession>A0A151AYL5</accession>
<keyword evidence="1" id="KW-0969">Cilium</keyword>
<keyword evidence="1" id="KW-0966">Cell projection</keyword>
<name>A0A151AYL5_9FIRM</name>
<keyword evidence="2" id="KW-1185">Reference proteome</keyword>
<dbReference type="PANTHER" id="PTHR39185:SF1">
    <property type="entry name" value="SWARMING MOTILITY PROTEIN SWRD"/>
    <property type="match status" value="1"/>
</dbReference>
<dbReference type="PANTHER" id="PTHR39185">
    <property type="entry name" value="SWARMING MOTILITY PROTEIN SWRD"/>
    <property type="match status" value="1"/>
</dbReference>
<evidence type="ECO:0000313" key="1">
    <source>
        <dbReference type="EMBL" id="KYH32660.1"/>
    </source>
</evidence>
<evidence type="ECO:0000313" key="2">
    <source>
        <dbReference type="Proteomes" id="UP000075670"/>
    </source>
</evidence>
<keyword evidence="1" id="KW-0282">Flagellum</keyword>
<dbReference type="AlphaFoldDB" id="A0A151AYL5"/>
<dbReference type="RefSeq" id="WP_054937834.1">
    <property type="nucleotide sequence ID" value="NZ_LTBC01000003.1"/>
</dbReference>
<dbReference type="Pfam" id="PF06289">
    <property type="entry name" value="FlbD"/>
    <property type="match status" value="1"/>
</dbReference>
<dbReference type="EMBL" id="LTBC01000003">
    <property type="protein sequence ID" value="KYH32660.1"/>
    <property type="molecule type" value="Genomic_DNA"/>
</dbReference>
<organism evidence="1 2">
    <name type="scientific">Moorella mulderi DSM 14980</name>
    <dbReference type="NCBI Taxonomy" id="1122241"/>
    <lineage>
        <taxon>Bacteria</taxon>
        <taxon>Bacillati</taxon>
        <taxon>Bacillota</taxon>
        <taxon>Clostridia</taxon>
        <taxon>Neomoorellales</taxon>
        <taxon>Neomoorellaceae</taxon>
        <taxon>Neomoorella</taxon>
    </lineage>
</organism>
<comment type="caution">
    <text evidence="1">The sequence shown here is derived from an EMBL/GenBank/DDBJ whole genome shotgun (WGS) entry which is preliminary data.</text>
</comment>
<gene>
    <name evidence="1" type="ORF">MOMUL_12620</name>
</gene>
<dbReference type="PATRIC" id="fig|1122241.3.peg.1324"/>